<feature type="domain" description="Amidase" evidence="1">
    <location>
        <begin position="11"/>
        <end position="377"/>
    </location>
</feature>
<dbReference type="InterPro" id="IPR036928">
    <property type="entry name" value="AS_sf"/>
</dbReference>
<protein>
    <recommendedName>
        <fullName evidence="1">Amidase domain-containing protein</fullName>
    </recommendedName>
</protein>
<reference evidence="2" key="1">
    <citation type="submission" date="2016-02" db="EMBL/GenBank/DDBJ databases">
        <title>Genome sequence of Bacillus trypoxylicola KCTC 13244(T).</title>
        <authorList>
            <person name="Jeong H."/>
            <person name="Park S.-H."/>
            <person name="Choi S.-K."/>
        </authorList>
    </citation>
    <scope>NUCLEOTIDE SEQUENCE [LARGE SCALE GENOMIC DNA]</scope>
    <source>
        <strain evidence="2">KCTC 13244</strain>
    </source>
</reference>
<dbReference type="InterPro" id="IPR023631">
    <property type="entry name" value="Amidase_dom"/>
</dbReference>
<dbReference type="Proteomes" id="UP000075806">
    <property type="component" value="Unassembled WGS sequence"/>
</dbReference>
<keyword evidence="3" id="KW-1185">Reference proteome</keyword>
<dbReference type="AlphaFoldDB" id="A0A162DQH5"/>
<dbReference type="InterPro" id="IPR020556">
    <property type="entry name" value="Amidase_CS"/>
</dbReference>
<dbReference type="EMBL" id="LTAO01000018">
    <property type="protein sequence ID" value="KYG30562.1"/>
    <property type="molecule type" value="Genomic_DNA"/>
</dbReference>
<evidence type="ECO:0000259" key="1">
    <source>
        <dbReference type="Pfam" id="PF01425"/>
    </source>
</evidence>
<organism evidence="2 3">
    <name type="scientific">Alkalihalobacillus trypoxylicola</name>
    <dbReference type="NCBI Taxonomy" id="519424"/>
    <lineage>
        <taxon>Bacteria</taxon>
        <taxon>Bacillati</taxon>
        <taxon>Bacillota</taxon>
        <taxon>Bacilli</taxon>
        <taxon>Bacillales</taxon>
        <taxon>Bacillaceae</taxon>
        <taxon>Alkalihalobacillus</taxon>
    </lineage>
</organism>
<evidence type="ECO:0000313" key="2">
    <source>
        <dbReference type="EMBL" id="KYG30562.1"/>
    </source>
</evidence>
<dbReference type="NCBIfam" id="NF006169">
    <property type="entry name" value="PRK08310.1"/>
    <property type="match status" value="1"/>
</dbReference>
<proteinExistence type="predicted"/>
<dbReference type="PROSITE" id="PS00571">
    <property type="entry name" value="AMIDASES"/>
    <property type="match status" value="1"/>
</dbReference>
<dbReference type="SUPFAM" id="SSF75304">
    <property type="entry name" value="Amidase signature (AS) enzymes"/>
    <property type="match status" value="1"/>
</dbReference>
<evidence type="ECO:0000313" key="3">
    <source>
        <dbReference type="Proteomes" id="UP000075806"/>
    </source>
</evidence>
<dbReference type="PANTHER" id="PTHR46310">
    <property type="entry name" value="AMIDASE 1"/>
    <property type="match status" value="1"/>
</dbReference>
<dbReference type="Gene3D" id="3.90.1300.10">
    <property type="entry name" value="Amidase signature (AS) domain"/>
    <property type="match status" value="1"/>
</dbReference>
<accession>A0A162DQH5</accession>
<sequence length="390" mass="43429">MDSYKVWKKRWNTKYENVEGTLNGYTFAVKDVIAFKDHISSAGNPDWEKRGIVAENTSQIIEKLLLNGAELKGFTHTDELMFGLNGENEHYGTPVNPLHHLHIPGGSSSGSAVAVSADLVDFAIGTDTAGSVRVPASYCGIYGFRPTHGVIPLDGVIPLADRFDTVGWFSKNPHLLYEVGEVLLPKTPQIHEKSFKTVLIASELEEVYDAKFQPIYQQWISELTGKGYEVRKINLPFSLKSALSTFRMIQGYQIWNNHGKWIETYQPKFGKEVEARFKWSSTITLSEKEKAEDELALLKQQIEELLHEDQLLMMATTPSVAPRLKGSEEDIRVKSIMLTSLSGIAQLPQVSIPNSYPDGLAQGVSFLAKNGQDQSLLSFAKKLSPVINNS</sequence>
<dbReference type="OrthoDB" id="9811471at2"/>
<dbReference type="PANTHER" id="PTHR46310:SF7">
    <property type="entry name" value="AMIDASE 1"/>
    <property type="match status" value="1"/>
</dbReference>
<dbReference type="RefSeq" id="WP_061948944.1">
    <property type="nucleotide sequence ID" value="NZ_LTAO01000018.1"/>
</dbReference>
<dbReference type="STRING" id="519424.AZF04_19505"/>
<gene>
    <name evidence="2" type="ORF">AZF04_19505</name>
</gene>
<name>A0A162DQH5_9BACI</name>
<dbReference type="Pfam" id="PF01425">
    <property type="entry name" value="Amidase"/>
    <property type="match status" value="1"/>
</dbReference>
<comment type="caution">
    <text evidence="2">The sequence shown here is derived from an EMBL/GenBank/DDBJ whole genome shotgun (WGS) entry which is preliminary data.</text>
</comment>